<proteinExistence type="predicted"/>
<keyword evidence="2" id="KW-1185">Reference proteome</keyword>
<evidence type="ECO:0000313" key="1">
    <source>
        <dbReference type="EMBL" id="KAK1144484.1"/>
    </source>
</evidence>
<reference evidence="1 2" key="1">
    <citation type="journal article" date="2023" name="ACS Omega">
        <title>Identification of the Neoaspergillic Acid Biosynthesis Gene Cluster by Establishing an In Vitro CRISPR-Ribonucleoprotein Genetic System in Aspergillus melleus.</title>
        <authorList>
            <person name="Yuan B."/>
            <person name="Grau M.F."/>
            <person name="Murata R.M."/>
            <person name="Torok T."/>
            <person name="Venkateswaran K."/>
            <person name="Stajich J.E."/>
            <person name="Wang C.C.C."/>
        </authorList>
    </citation>
    <scope>NUCLEOTIDE SEQUENCE [LARGE SCALE GENOMIC DNA]</scope>
    <source>
        <strain evidence="1 2">IMV 1140</strain>
    </source>
</reference>
<dbReference type="Proteomes" id="UP001177260">
    <property type="component" value="Unassembled WGS sequence"/>
</dbReference>
<comment type="caution">
    <text evidence="1">The sequence shown here is derived from an EMBL/GenBank/DDBJ whole genome shotgun (WGS) entry which is preliminary data.</text>
</comment>
<gene>
    <name evidence="1" type="ORF">N8T08_005357</name>
</gene>
<dbReference type="EMBL" id="JAOPJF010000030">
    <property type="protein sequence ID" value="KAK1144484.1"/>
    <property type="molecule type" value="Genomic_DNA"/>
</dbReference>
<evidence type="ECO:0000313" key="2">
    <source>
        <dbReference type="Proteomes" id="UP001177260"/>
    </source>
</evidence>
<name>A0ACC3B277_9EURO</name>
<sequence length="692" mass="76482">MGSILRLMKFQAVLAGLGLLPAEFADASSLPGSSAYVAQAGFPTSVFSSYHYLPAQPTQQPQPAIYDPVLNITFPHNLTNPDTIPKENNDPVVFPKPLHRLSKHQQEVLLQRTLANVTSVLNGSGNADSCSRCKAALSAAKPAALYAPKLVPDAMTSLCKKSQFKSDEECENEYTETAFGVPWTQVLYYADVEGSDGDYICYYLNSEVCSQPQTRLDTTNLFPKPKPLEASVPKASGERIKVLHLSDIHLDPRYSVGSEANCSSGMCCRTNLHNAEFEDQVVLPAPVYGAYKCDTPYDLTLAALEALAPLTGTGEGKDPLAFTLYTGDLVSHDNPAVQVDRAYTEYTETSVFGMLKSYLTGPVFAALGNHDTSPENISPSHKLPGPLGQQNSWNYEHLAGLWQHGGWIDAKTAAEASTHYGGYSVKTHYGLRVITFNTDFWYRSNFFNFINTTQPDNSGVFSWMISELQKAEDNHERVWIVGHVPSGWDGSNPLPNPTDLFYQIVDRYSPHVIANIFYGHTHEDEFMIYYSNNGTQQNTDTALTTGWIGPSITPLTNLNSGFRMYEVDTGDFNVYEAYTFFSNVSEYSSLDKTGPVYRFEYSTRDTYGPAAGWGKNDPLNATFWHRVTEAMEDDGELVTLQNRLQGRLSVKSPECTTDACRESKICYMRSGSAALGRQCTQGYGSVQSPFKP</sequence>
<accession>A0ACC3B277</accession>
<protein>
    <submittedName>
        <fullName evidence="1">Uncharacterized protein</fullName>
    </submittedName>
</protein>
<organism evidence="1 2">
    <name type="scientific">Aspergillus melleus</name>
    <dbReference type="NCBI Taxonomy" id="138277"/>
    <lineage>
        <taxon>Eukaryota</taxon>
        <taxon>Fungi</taxon>
        <taxon>Dikarya</taxon>
        <taxon>Ascomycota</taxon>
        <taxon>Pezizomycotina</taxon>
        <taxon>Eurotiomycetes</taxon>
        <taxon>Eurotiomycetidae</taxon>
        <taxon>Eurotiales</taxon>
        <taxon>Aspergillaceae</taxon>
        <taxon>Aspergillus</taxon>
        <taxon>Aspergillus subgen. Circumdati</taxon>
    </lineage>
</organism>